<evidence type="ECO:0000259" key="1">
    <source>
        <dbReference type="Pfam" id="PF00149"/>
    </source>
</evidence>
<feature type="domain" description="Calcineurin-like phosphoesterase" evidence="1">
    <location>
        <begin position="4"/>
        <end position="157"/>
    </location>
</feature>
<organism evidence="2 3">
    <name type="scientific">Schleiferilactobacillus harbinensis DSM 16991</name>
    <dbReference type="NCBI Taxonomy" id="1122147"/>
    <lineage>
        <taxon>Bacteria</taxon>
        <taxon>Bacillati</taxon>
        <taxon>Bacillota</taxon>
        <taxon>Bacilli</taxon>
        <taxon>Lactobacillales</taxon>
        <taxon>Lactobacillaceae</taxon>
        <taxon>Schleiferilactobacillus</taxon>
    </lineage>
</organism>
<dbReference type="EMBL" id="AZFW01000052">
    <property type="protein sequence ID" value="KRM27244.1"/>
    <property type="molecule type" value="Genomic_DNA"/>
</dbReference>
<dbReference type="Pfam" id="PF00149">
    <property type="entry name" value="Metallophos"/>
    <property type="match status" value="1"/>
</dbReference>
<proteinExistence type="predicted"/>
<protein>
    <submittedName>
        <fullName evidence="2">Phosphoesterase or phosphohydrolase</fullName>
    </submittedName>
</protein>
<dbReference type="InterPro" id="IPR029052">
    <property type="entry name" value="Metallo-depent_PP-like"/>
</dbReference>
<dbReference type="eggNOG" id="COG4186">
    <property type="taxonomic scope" value="Bacteria"/>
</dbReference>
<evidence type="ECO:0000313" key="2">
    <source>
        <dbReference type="EMBL" id="KRM27244.1"/>
    </source>
</evidence>
<dbReference type="OrthoDB" id="5380073at2"/>
<dbReference type="InterPro" id="IPR004843">
    <property type="entry name" value="Calcineurin-like_PHP"/>
</dbReference>
<comment type="caution">
    <text evidence="2">The sequence shown here is derived from an EMBL/GenBank/DDBJ whole genome shotgun (WGS) entry which is preliminary data.</text>
</comment>
<dbReference type="Proteomes" id="UP000050949">
    <property type="component" value="Unassembled WGS sequence"/>
</dbReference>
<evidence type="ECO:0000313" key="3">
    <source>
        <dbReference type="Proteomes" id="UP000050949"/>
    </source>
</evidence>
<dbReference type="GO" id="GO:0016787">
    <property type="term" value="F:hydrolase activity"/>
    <property type="evidence" value="ECO:0007669"/>
    <property type="project" value="UniProtKB-KW"/>
</dbReference>
<reference evidence="2 3" key="1">
    <citation type="journal article" date="2015" name="Genome Announc.">
        <title>Expanding the biotechnology potential of lactobacilli through comparative genomics of 213 strains and associated genera.</title>
        <authorList>
            <person name="Sun Z."/>
            <person name="Harris H.M."/>
            <person name="McCann A."/>
            <person name="Guo C."/>
            <person name="Argimon S."/>
            <person name="Zhang W."/>
            <person name="Yang X."/>
            <person name="Jeffery I.B."/>
            <person name="Cooney J.C."/>
            <person name="Kagawa T.F."/>
            <person name="Liu W."/>
            <person name="Song Y."/>
            <person name="Salvetti E."/>
            <person name="Wrobel A."/>
            <person name="Rasinkangas P."/>
            <person name="Parkhill J."/>
            <person name="Rea M.C."/>
            <person name="O'Sullivan O."/>
            <person name="Ritari J."/>
            <person name="Douillard F.P."/>
            <person name="Paul Ross R."/>
            <person name="Yang R."/>
            <person name="Briner A.E."/>
            <person name="Felis G.E."/>
            <person name="de Vos W.M."/>
            <person name="Barrangou R."/>
            <person name="Klaenhammer T.R."/>
            <person name="Caufield P.W."/>
            <person name="Cui Y."/>
            <person name="Zhang H."/>
            <person name="O'Toole P.W."/>
        </authorList>
    </citation>
    <scope>NUCLEOTIDE SEQUENCE [LARGE SCALE GENOMIC DNA]</scope>
    <source>
        <strain evidence="2 3">DSM 16991</strain>
    </source>
</reference>
<gene>
    <name evidence="2" type="ORF">FC91_GL002681</name>
</gene>
<dbReference type="AlphaFoldDB" id="A0A0R1XKF4"/>
<dbReference type="PATRIC" id="fig|1122147.4.peg.2764"/>
<accession>A0A0R1XKF4</accession>
<name>A0A0R1XKF4_9LACO</name>
<sequence>MQFVISDTHFYHSDLLGDNDFAPRDFPTVEAMNQQMITAWNDRVSDADTVYELGDIALRPKHYLTPADVAAILVQLHGHIVLIKGNHDYRDLFKYLAQHNPIMPDGRPKYTFHDVGIIVKYDHNQYFLTHYPLFFGITHQTYNLHGHIHHTMMPYDTNINIGVDAPERQWVKPPLPFGAPLTFAEVEQMIAGKHAFLAQQKKQG</sequence>
<keyword evidence="2" id="KW-0378">Hydrolase</keyword>
<dbReference type="Gene3D" id="3.60.21.10">
    <property type="match status" value="1"/>
</dbReference>
<dbReference type="RefSeq" id="WP_027828823.1">
    <property type="nucleotide sequence ID" value="NZ_AUEH01000030.1"/>
</dbReference>
<dbReference type="SUPFAM" id="SSF56300">
    <property type="entry name" value="Metallo-dependent phosphatases"/>
    <property type="match status" value="1"/>
</dbReference>